<keyword evidence="1" id="KW-1133">Transmembrane helix</keyword>
<protein>
    <submittedName>
        <fullName evidence="2">Olfactory receptor</fullName>
    </submittedName>
</protein>
<name>A0A0U5BPC7_9MICO</name>
<feature type="transmembrane region" description="Helical" evidence="1">
    <location>
        <begin position="117"/>
        <end position="135"/>
    </location>
</feature>
<feature type="transmembrane region" description="Helical" evidence="1">
    <location>
        <begin position="12"/>
        <end position="29"/>
    </location>
</feature>
<keyword evidence="2" id="KW-0675">Receptor</keyword>
<gene>
    <name evidence="2" type="ORF">MalAC0309_1261</name>
</gene>
<dbReference type="Proteomes" id="UP000218965">
    <property type="component" value="Chromosome"/>
</dbReference>
<dbReference type="AlphaFoldDB" id="A0A0U5BPC7"/>
<feature type="transmembrane region" description="Helical" evidence="1">
    <location>
        <begin position="75"/>
        <end position="97"/>
    </location>
</feature>
<dbReference type="KEGG" id="malk:MalAC0309_1261"/>
<organism evidence="2 3">
    <name type="scientific">Microcella alkaliphila</name>
    <dbReference type="NCBI Taxonomy" id="279828"/>
    <lineage>
        <taxon>Bacteria</taxon>
        <taxon>Bacillati</taxon>
        <taxon>Actinomycetota</taxon>
        <taxon>Actinomycetes</taxon>
        <taxon>Micrococcales</taxon>
        <taxon>Microbacteriaceae</taxon>
        <taxon>Microcella</taxon>
    </lineage>
</organism>
<keyword evidence="1" id="KW-0812">Transmembrane</keyword>
<keyword evidence="1" id="KW-0472">Membrane</keyword>
<evidence type="ECO:0000256" key="1">
    <source>
        <dbReference type="SAM" id="Phobius"/>
    </source>
</evidence>
<feature type="transmembrane region" description="Helical" evidence="1">
    <location>
        <begin position="41"/>
        <end position="63"/>
    </location>
</feature>
<dbReference type="RefSeq" id="WP_096421240.1">
    <property type="nucleotide sequence ID" value="NZ_AP017315.1"/>
</dbReference>
<dbReference type="OrthoDB" id="5120215at2"/>
<dbReference type="EMBL" id="AP017315">
    <property type="protein sequence ID" value="BAU32118.1"/>
    <property type="molecule type" value="Genomic_DNA"/>
</dbReference>
<sequence length="143" mass="14990">MSSGQVTRTLPLVALIAMVIGGLSFQLGAADTSFDRPGEVVLLFVDVAPLLWFTAAPIVLTALRWQVLDARLTWVTLAAVIAAAVAGLALGALRLVLVGPIATPGVPVVPVNESPTVTFLTAATFAMVGGLFWLVDRTRSPRR</sequence>
<proteinExistence type="predicted"/>
<evidence type="ECO:0000313" key="2">
    <source>
        <dbReference type="EMBL" id="BAU32118.1"/>
    </source>
</evidence>
<accession>A0A0U5BPC7</accession>
<evidence type="ECO:0000313" key="3">
    <source>
        <dbReference type="Proteomes" id="UP000218965"/>
    </source>
</evidence>
<reference evidence="2 3" key="2">
    <citation type="submission" date="2016-01" db="EMBL/GenBank/DDBJ databases">
        <title>Microcella alkaliphila JAM AC0309 whole genome shotgun sequence.</title>
        <authorList>
            <person name="Kurata A."/>
            <person name="Hirose Y."/>
            <person name="Kishimoto N."/>
            <person name="Kobayashi T."/>
        </authorList>
    </citation>
    <scope>NUCLEOTIDE SEQUENCE [LARGE SCALE GENOMIC DNA]</scope>
    <source>
        <strain evidence="2 3">JAM AC0309</strain>
    </source>
</reference>
<reference evidence="3" key="1">
    <citation type="submission" date="2015-12" db="EMBL/GenBank/DDBJ databases">
        <authorList>
            <person name="Shamseldin A."/>
            <person name="Moawad H."/>
            <person name="Abd El-Rahim W.M."/>
            <person name="Sadowsky M.J."/>
        </authorList>
    </citation>
    <scope>NUCLEOTIDE SEQUENCE [LARGE SCALE GENOMIC DNA]</scope>
    <source>
        <strain evidence="3">JAM AC0309</strain>
    </source>
</reference>